<keyword evidence="2" id="KW-1185">Reference proteome</keyword>
<organism evidence="1 2">
    <name type="scientific">Trifolium subterraneum</name>
    <name type="common">Subterranean clover</name>
    <dbReference type="NCBI Taxonomy" id="3900"/>
    <lineage>
        <taxon>Eukaryota</taxon>
        <taxon>Viridiplantae</taxon>
        <taxon>Streptophyta</taxon>
        <taxon>Embryophyta</taxon>
        <taxon>Tracheophyta</taxon>
        <taxon>Spermatophyta</taxon>
        <taxon>Magnoliopsida</taxon>
        <taxon>eudicotyledons</taxon>
        <taxon>Gunneridae</taxon>
        <taxon>Pentapetalae</taxon>
        <taxon>rosids</taxon>
        <taxon>fabids</taxon>
        <taxon>Fabales</taxon>
        <taxon>Fabaceae</taxon>
        <taxon>Papilionoideae</taxon>
        <taxon>50 kb inversion clade</taxon>
        <taxon>NPAAA clade</taxon>
        <taxon>Hologalegina</taxon>
        <taxon>IRL clade</taxon>
        <taxon>Trifolieae</taxon>
        <taxon>Trifolium</taxon>
    </lineage>
</organism>
<reference evidence="2" key="1">
    <citation type="journal article" date="2017" name="Front. Plant Sci.">
        <title>Climate Clever Clovers: New Paradigm to Reduce the Environmental Footprint of Ruminants by Breeding Low Methanogenic Forages Utilizing Haplotype Variation.</title>
        <authorList>
            <person name="Kaur P."/>
            <person name="Appels R."/>
            <person name="Bayer P.E."/>
            <person name="Keeble-Gagnere G."/>
            <person name="Wang J."/>
            <person name="Hirakawa H."/>
            <person name="Shirasawa K."/>
            <person name="Vercoe P."/>
            <person name="Stefanova K."/>
            <person name="Durmic Z."/>
            <person name="Nichols P."/>
            <person name="Revell C."/>
            <person name="Isobe S.N."/>
            <person name="Edwards D."/>
            <person name="Erskine W."/>
        </authorList>
    </citation>
    <scope>NUCLEOTIDE SEQUENCE [LARGE SCALE GENOMIC DNA]</scope>
    <source>
        <strain evidence="2">cv. Daliak</strain>
    </source>
</reference>
<evidence type="ECO:0000313" key="2">
    <source>
        <dbReference type="Proteomes" id="UP000242715"/>
    </source>
</evidence>
<dbReference type="EMBL" id="DF973778">
    <property type="protein sequence ID" value="GAU39797.1"/>
    <property type="molecule type" value="Genomic_DNA"/>
</dbReference>
<accession>A0A2Z6PA88</accession>
<gene>
    <name evidence="1" type="ORF">TSUD_219720</name>
</gene>
<dbReference type="OrthoDB" id="1431454at2759"/>
<proteinExistence type="predicted"/>
<dbReference type="PANTHER" id="PTHR47074">
    <property type="entry name" value="BNAC02G40300D PROTEIN"/>
    <property type="match status" value="1"/>
</dbReference>
<protein>
    <recommendedName>
        <fullName evidence="3">RNase H type-1 domain-containing protein</fullName>
    </recommendedName>
</protein>
<dbReference type="PANTHER" id="PTHR47074:SF77">
    <property type="entry name" value="PUTATIVE-RELATED"/>
    <property type="match status" value="1"/>
</dbReference>
<dbReference type="Proteomes" id="UP000242715">
    <property type="component" value="Unassembled WGS sequence"/>
</dbReference>
<evidence type="ECO:0008006" key="3">
    <source>
        <dbReference type="Google" id="ProtNLM"/>
    </source>
</evidence>
<sequence>MDNGRDERVVAGGGKNDYSVAIMDIEETILHALSDCPVAKALWMQVLPVACRGWCNFWATTCHCLWTWKNKEFHEEAFVRPTRPILHIQKFITEYAQAMKTTVSMDVRGKTVDLIGWLPPKENYVKLNTDGAISNTCMAGCGGVVRGSEGEWMGGYAKCVGSSSVIVAEACEVLEGL</sequence>
<dbReference type="AlphaFoldDB" id="A0A2Z6PA88"/>
<dbReference type="InterPro" id="IPR052929">
    <property type="entry name" value="RNase_H-like_EbsB-rel"/>
</dbReference>
<name>A0A2Z6PA88_TRISU</name>
<evidence type="ECO:0000313" key="1">
    <source>
        <dbReference type="EMBL" id="GAU39797.1"/>
    </source>
</evidence>